<dbReference type="EMBL" id="CP012154">
    <property type="protein sequence ID" value="AKS41865.1"/>
    <property type="molecule type" value="Genomic_DNA"/>
</dbReference>
<dbReference type="RefSeq" id="WP_049725472.1">
    <property type="nucleotide sequence ID" value="NZ_CP012154.1"/>
</dbReference>
<dbReference type="InterPro" id="IPR018641">
    <property type="entry name" value="Trfase_1_rSAM/seldom-assoc"/>
</dbReference>
<evidence type="ECO:0000313" key="2">
    <source>
        <dbReference type="Proteomes" id="UP000066624"/>
    </source>
</evidence>
<dbReference type="PANTHER" id="PTHR36529:SF1">
    <property type="entry name" value="GLYCOSYLTRANSFERASE"/>
    <property type="match status" value="1"/>
</dbReference>
<name>A0A0K0XW15_9GAMM</name>
<dbReference type="SUPFAM" id="SSF53448">
    <property type="entry name" value="Nucleotide-diphospho-sugar transferases"/>
    <property type="match status" value="1"/>
</dbReference>
<accession>A0A0K0XW15</accession>
<reference evidence="1 2" key="1">
    <citation type="submission" date="2015-07" db="EMBL/GenBank/DDBJ databases">
        <authorList>
            <person name="Noorani M."/>
        </authorList>
    </citation>
    <scope>NUCLEOTIDE SEQUENCE [LARGE SCALE GENOMIC DNA]</scope>
    <source>
        <strain evidence="1 2">KCTC 42284</strain>
    </source>
</reference>
<organism evidence="1 2">
    <name type="scientific">Wenzhouxiangella marina</name>
    <dbReference type="NCBI Taxonomy" id="1579979"/>
    <lineage>
        <taxon>Bacteria</taxon>
        <taxon>Pseudomonadati</taxon>
        <taxon>Pseudomonadota</taxon>
        <taxon>Gammaproteobacteria</taxon>
        <taxon>Chromatiales</taxon>
        <taxon>Wenzhouxiangellaceae</taxon>
        <taxon>Wenzhouxiangella</taxon>
    </lineage>
</organism>
<proteinExistence type="predicted"/>
<gene>
    <name evidence="1" type="ORF">WM2015_1494</name>
</gene>
<dbReference type="Gene3D" id="3.90.550.10">
    <property type="entry name" value="Spore Coat Polysaccharide Biosynthesis Protein SpsA, Chain A"/>
    <property type="match status" value="1"/>
</dbReference>
<dbReference type="Proteomes" id="UP000066624">
    <property type="component" value="Chromosome"/>
</dbReference>
<dbReference type="InterPro" id="IPR029044">
    <property type="entry name" value="Nucleotide-diphossugar_trans"/>
</dbReference>
<sequence>MTAIAIFVKTPGLSPVKTRLAAGIGRARAEEWHCAAAQSVAELAQTAEIGPVYFAVAEDQALDHPFWSSLPTLPQGQGGLGSRMHRIHHKLVEEHGAALLLGADTVQWDPTWLREAAAWLENEAPRLVLGPASDGGFWTFGANQTLPEADWVNVDYGCSSTGKAFRSRMDAHGDWLRLPQRTDLDRIEDQPRVLAELESLEAPTEVQRALADRLRSWLPRT</sequence>
<dbReference type="PANTHER" id="PTHR36529">
    <property type="entry name" value="SLL1095 PROTEIN"/>
    <property type="match status" value="1"/>
</dbReference>
<keyword evidence="2" id="KW-1185">Reference proteome</keyword>
<dbReference type="AlphaFoldDB" id="A0A0K0XW15"/>
<dbReference type="Pfam" id="PF09837">
    <property type="entry name" value="DUF2064"/>
    <property type="match status" value="1"/>
</dbReference>
<dbReference type="OrthoDB" id="9798250at2"/>
<dbReference type="STRING" id="1579979.WM2015_1494"/>
<protein>
    <submittedName>
        <fullName evidence="1">Uncharacterized protein</fullName>
    </submittedName>
</protein>
<evidence type="ECO:0000313" key="1">
    <source>
        <dbReference type="EMBL" id="AKS41865.1"/>
    </source>
</evidence>
<dbReference type="KEGG" id="wma:WM2015_1494"/>